<dbReference type="InterPro" id="IPR024370">
    <property type="entry name" value="PBP_domain"/>
</dbReference>
<evidence type="ECO:0000256" key="3">
    <source>
        <dbReference type="ARBA" id="ARBA00022592"/>
    </source>
</evidence>
<evidence type="ECO:0000259" key="6">
    <source>
        <dbReference type="Pfam" id="PF12849"/>
    </source>
</evidence>
<keyword evidence="3 4" id="KW-0592">Phosphate transport</keyword>
<dbReference type="Gene3D" id="3.40.190.10">
    <property type="entry name" value="Periplasmic binding protein-like II"/>
    <property type="match status" value="2"/>
</dbReference>
<dbReference type="PANTHER" id="PTHR42996">
    <property type="entry name" value="PHOSPHATE-BINDING PROTEIN PSTS"/>
    <property type="match status" value="1"/>
</dbReference>
<evidence type="ECO:0000313" key="8">
    <source>
        <dbReference type="Proteomes" id="UP001160142"/>
    </source>
</evidence>
<comment type="caution">
    <text evidence="7">The sequence shown here is derived from an EMBL/GenBank/DDBJ whole genome shotgun (WGS) entry which is preliminary data.</text>
</comment>
<keyword evidence="8" id="KW-1185">Reference proteome</keyword>
<reference evidence="7 8" key="1">
    <citation type="submission" date="2023-04" db="EMBL/GenBank/DDBJ databases">
        <title>Genome Encyclopedia of Bacteria and Archaea VI: Functional Genomics of Type Strains.</title>
        <authorList>
            <person name="Whitman W."/>
        </authorList>
    </citation>
    <scope>NUCLEOTIDE SEQUENCE [LARGE SCALE GENOMIC DNA]</scope>
    <source>
        <strain evidence="7 8">SG_E_30_P1</strain>
    </source>
</reference>
<feature type="domain" description="PBP" evidence="6">
    <location>
        <begin position="35"/>
        <end position="326"/>
    </location>
</feature>
<feature type="chain" id="PRO_5046351316" description="Phosphate-binding protein" evidence="5">
    <location>
        <begin position="26"/>
        <end position="357"/>
    </location>
</feature>
<accession>A0ABT6KLJ4</accession>
<name>A0ABT6KLJ4_9MICO</name>
<dbReference type="RefSeq" id="WP_322132421.1">
    <property type="nucleotide sequence ID" value="NZ_CP085036.1"/>
</dbReference>
<feature type="signal peptide" evidence="5">
    <location>
        <begin position="1"/>
        <end position="25"/>
    </location>
</feature>
<keyword evidence="2 4" id="KW-0813">Transport</keyword>
<dbReference type="Proteomes" id="UP001160142">
    <property type="component" value="Unassembled WGS sequence"/>
</dbReference>
<dbReference type="PROSITE" id="PS51257">
    <property type="entry name" value="PROKAR_LIPOPROTEIN"/>
    <property type="match status" value="1"/>
</dbReference>
<evidence type="ECO:0000256" key="1">
    <source>
        <dbReference type="ARBA" id="ARBA00008725"/>
    </source>
</evidence>
<evidence type="ECO:0000256" key="5">
    <source>
        <dbReference type="SAM" id="SignalP"/>
    </source>
</evidence>
<dbReference type="NCBIfam" id="TIGR00975">
    <property type="entry name" value="3a0107s03"/>
    <property type="match status" value="1"/>
</dbReference>
<evidence type="ECO:0000256" key="2">
    <source>
        <dbReference type="ARBA" id="ARBA00022448"/>
    </source>
</evidence>
<evidence type="ECO:0000313" key="7">
    <source>
        <dbReference type="EMBL" id="MDH6180054.1"/>
    </source>
</evidence>
<dbReference type="InterPro" id="IPR005673">
    <property type="entry name" value="ABC_phos-bd_PstS"/>
</dbReference>
<gene>
    <name evidence="7" type="ORF">M2152_000236</name>
</gene>
<organism evidence="7 8">
    <name type="scientific">Antiquaquibacter oligotrophicus</name>
    <dbReference type="NCBI Taxonomy" id="2880260"/>
    <lineage>
        <taxon>Bacteria</taxon>
        <taxon>Bacillati</taxon>
        <taxon>Actinomycetota</taxon>
        <taxon>Actinomycetes</taxon>
        <taxon>Micrococcales</taxon>
        <taxon>Microbacteriaceae</taxon>
        <taxon>Antiquaquibacter</taxon>
    </lineage>
</organism>
<dbReference type="InterPro" id="IPR050962">
    <property type="entry name" value="Phosphate-bind_PstS"/>
</dbReference>
<dbReference type="PIRSF" id="PIRSF002756">
    <property type="entry name" value="PstS"/>
    <property type="match status" value="1"/>
</dbReference>
<dbReference type="CDD" id="cd13565">
    <property type="entry name" value="PBP2_PstS"/>
    <property type="match status" value="1"/>
</dbReference>
<sequence length="357" mass="36640">MIQRGSAAAAAVVIAAALLTGCAVNEMGDTPSDLEGTIDGSGASSQSAAQEVWVAGFQRANAYASVNYDPVGSGAGRTAFLAGGSDFAGSDSPLNDKELAGEHRTCAEGTTAIDLPLYISPIAVVFNVAGLDELRLDGPTLARIFADDVTRWDDPALVELNPGVDLPDAAITAVHRSDDSGTTTNFTEYLDAVAATEWGAEPSGTFPYLSGESALGNSGVVAAVEGGRGTIGYVDASKAGQLDIASIRVGDDFVQPTADGAAAIVELSPRLPGRTEHDIALDVDRASEEPGVYPLVLISYLIVCQEYRDANTAELVRAYLTHIASDAGQADAQDIAGSAPLAPSLRADVQAAIDSIQ</sequence>
<proteinExistence type="inferred from homology"/>
<dbReference type="SUPFAM" id="SSF53850">
    <property type="entry name" value="Periplasmic binding protein-like II"/>
    <property type="match status" value="1"/>
</dbReference>
<evidence type="ECO:0000256" key="4">
    <source>
        <dbReference type="PIRNR" id="PIRNR002756"/>
    </source>
</evidence>
<comment type="similarity">
    <text evidence="1 4">Belongs to the PstS family.</text>
</comment>
<keyword evidence="5" id="KW-0732">Signal</keyword>
<protein>
    <recommendedName>
        <fullName evidence="4">Phosphate-binding protein</fullName>
    </recommendedName>
</protein>
<dbReference type="EMBL" id="JARXVQ010000001">
    <property type="protein sequence ID" value="MDH6180054.1"/>
    <property type="molecule type" value="Genomic_DNA"/>
</dbReference>
<dbReference type="PANTHER" id="PTHR42996:SF1">
    <property type="entry name" value="PHOSPHATE-BINDING PROTEIN PSTS"/>
    <property type="match status" value="1"/>
</dbReference>
<dbReference type="Pfam" id="PF12849">
    <property type="entry name" value="PBP_like_2"/>
    <property type="match status" value="1"/>
</dbReference>